<dbReference type="InterPro" id="IPR004358">
    <property type="entry name" value="Sig_transdc_His_kin-like_C"/>
</dbReference>
<dbReference type="GO" id="GO:0046983">
    <property type="term" value="F:protein dimerization activity"/>
    <property type="evidence" value="ECO:0007669"/>
    <property type="project" value="InterPro"/>
</dbReference>
<comment type="cofactor">
    <cofactor evidence="2">
        <name>[4Fe-4S] cluster</name>
        <dbReference type="ChEBI" id="CHEBI:49883"/>
    </cofactor>
</comment>
<dbReference type="Gene3D" id="3.30.450.40">
    <property type="match status" value="1"/>
</dbReference>
<keyword evidence="10 18" id="KW-0418">Kinase</keyword>
<dbReference type="GO" id="GO:0000155">
    <property type="term" value="F:phosphorelay sensor kinase activity"/>
    <property type="evidence" value="ECO:0007669"/>
    <property type="project" value="InterPro"/>
</dbReference>
<evidence type="ECO:0000256" key="3">
    <source>
        <dbReference type="ARBA" id="ARBA00004496"/>
    </source>
</evidence>
<evidence type="ECO:0000313" key="18">
    <source>
        <dbReference type="EMBL" id="MBU7599742.1"/>
    </source>
</evidence>
<dbReference type="InterPro" id="IPR050482">
    <property type="entry name" value="Sensor_HK_TwoCompSys"/>
</dbReference>
<name>A0A949JHU9_9ACTN</name>
<evidence type="ECO:0000256" key="6">
    <source>
        <dbReference type="ARBA" id="ARBA00022485"/>
    </source>
</evidence>
<dbReference type="PANTHER" id="PTHR24421:SF61">
    <property type="entry name" value="OXYGEN SENSOR HISTIDINE KINASE NREB"/>
    <property type="match status" value="1"/>
</dbReference>
<evidence type="ECO:0000256" key="2">
    <source>
        <dbReference type="ARBA" id="ARBA00001966"/>
    </source>
</evidence>
<sequence length="395" mass="42371">MLTTGLAAVSTAILAMNRQLQVREVLQTIVRSARELLDAEYAALGVPDDRGGFAQFVVDGVSDEQWKAIGPLPRQHGILAAMLEEATPQRLADVRRDPRFGGWPQAHPELTDFLGMPVVEGEEVLGALFLSNKRRPGPDDERGSEPERARRPGPDDRSSFTEEDEALLGLLAEHAAIALSNARLHERGRELTIAAERTRIAHELHDAVAQKLFSLRLTSQAAAALVHRDPERARAELQEVAVLAADAADELRAAVVELRPAALEDDGLVAALRAHVQVLHRAHAATVTFTAHGVRVLPSPQEEAVLRVAQEALHNALRHADADRVEVALDRTSAGRARLAVTDNGRGFDPGEVRRAGRHLGLVSMTDRAAGVGGTLTVSSAPGEGTSVELEVPGG</sequence>
<keyword evidence="7" id="KW-0963">Cytoplasm</keyword>
<feature type="compositionally biased region" description="Basic and acidic residues" evidence="16">
    <location>
        <begin position="136"/>
        <end position="160"/>
    </location>
</feature>
<protein>
    <recommendedName>
        <fullName evidence="5">Oxygen sensor histidine kinase NreB</fullName>
        <ecNumber evidence="4">2.7.13.3</ecNumber>
    </recommendedName>
    <alternativeName>
        <fullName evidence="15">Nitrogen regulation protein B</fullName>
    </alternativeName>
</protein>
<dbReference type="Pfam" id="PF07730">
    <property type="entry name" value="HisKA_3"/>
    <property type="match status" value="1"/>
</dbReference>
<dbReference type="SMART" id="SM00387">
    <property type="entry name" value="HATPase_c"/>
    <property type="match status" value="1"/>
</dbReference>
<dbReference type="GO" id="GO:0051539">
    <property type="term" value="F:4 iron, 4 sulfur cluster binding"/>
    <property type="evidence" value="ECO:0007669"/>
    <property type="project" value="UniProtKB-KW"/>
</dbReference>
<evidence type="ECO:0000256" key="12">
    <source>
        <dbReference type="ARBA" id="ARBA00023012"/>
    </source>
</evidence>
<keyword evidence="6" id="KW-0004">4Fe-4S</keyword>
<dbReference type="Pfam" id="PF13185">
    <property type="entry name" value="GAF_2"/>
    <property type="match status" value="1"/>
</dbReference>
<comment type="caution">
    <text evidence="18">The sequence shown here is derived from an EMBL/GenBank/DDBJ whole genome shotgun (WGS) entry which is preliminary data.</text>
</comment>
<keyword evidence="8" id="KW-0808">Transferase</keyword>
<dbReference type="InterPro" id="IPR003018">
    <property type="entry name" value="GAF"/>
</dbReference>
<dbReference type="Pfam" id="PF02518">
    <property type="entry name" value="HATPase_c"/>
    <property type="match status" value="1"/>
</dbReference>
<dbReference type="SUPFAM" id="SSF55874">
    <property type="entry name" value="ATPase domain of HSP90 chaperone/DNA topoisomerase II/histidine kinase"/>
    <property type="match status" value="1"/>
</dbReference>
<evidence type="ECO:0000259" key="17">
    <source>
        <dbReference type="PROSITE" id="PS50109"/>
    </source>
</evidence>
<dbReference type="GO" id="GO:0016020">
    <property type="term" value="C:membrane"/>
    <property type="evidence" value="ECO:0007669"/>
    <property type="project" value="InterPro"/>
</dbReference>
<dbReference type="GO" id="GO:0005737">
    <property type="term" value="C:cytoplasm"/>
    <property type="evidence" value="ECO:0007669"/>
    <property type="project" value="UniProtKB-SubCell"/>
</dbReference>
<gene>
    <name evidence="18" type="ORF">JGS22_019455</name>
</gene>
<evidence type="ECO:0000256" key="13">
    <source>
        <dbReference type="ARBA" id="ARBA00023014"/>
    </source>
</evidence>
<dbReference type="InterPro" id="IPR036890">
    <property type="entry name" value="HATPase_C_sf"/>
</dbReference>
<evidence type="ECO:0000256" key="16">
    <source>
        <dbReference type="SAM" id="MobiDB-lite"/>
    </source>
</evidence>
<keyword evidence="12" id="KW-0902">Two-component regulatory system</keyword>
<evidence type="ECO:0000256" key="4">
    <source>
        <dbReference type="ARBA" id="ARBA00012438"/>
    </source>
</evidence>
<dbReference type="Proteomes" id="UP000694501">
    <property type="component" value="Unassembled WGS sequence"/>
</dbReference>
<evidence type="ECO:0000256" key="14">
    <source>
        <dbReference type="ARBA" id="ARBA00024827"/>
    </source>
</evidence>
<feature type="domain" description="Histidine kinase" evidence="17">
    <location>
        <begin position="199"/>
        <end position="395"/>
    </location>
</feature>
<dbReference type="PRINTS" id="PR00344">
    <property type="entry name" value="BCTRLSENSOR"/>
</dbReference>
<evidence type="ECO:0000256" key="1">
    <source>
        <dbReference type="ARBA" id="ARBA00000085"/>
    </source>
</evidence>
<dbReference type="SUPFAM" id="SSF55781">
    <property type="entry name" value="GAF domain-like"/>
    <property type="match status" value="1"/>
</dbReference>
<dbReference type="InterPro" id="IPR011712">
    <property type="entry name" value="Sig_transdc_His_kin_sub3_dim/P"/>
</dbReference>
<organism evidence="18 19">
    <name type="scientific">Streptomyces tardus</name>
    <dbReference type="NCBI Taxonomy" id="2780544"/>
    <lineage>
        <taxon>Bacteria</taxon>
        <taxon>Bacillati</taxon>
        <taxon>Actinomycetota</taxon>
        <taxon>Actinomycetes</taxon>
        <taxon>Kitasatosporales</taxon>
        <taxon>Streptomycetaceae</taxon>
        <taxon>Streptomyces</taxon>
    </lineage>
</organism>
<dbReference type="InterPro" id="IPR029016">
    <property type="entry name" value="GAF-like_dom_sf"/>
</dbReference>
<reference evidence="18" key="1">
    <citation type="submission" date="2021-06" db="EMBL/GenBank/DDBJ databases">
        <title>Sequencing of actinobacteria type strains.</title>
        <authorList>
            <person name="Nguyen G.-S."/>
            <person name="Wentzel A."/>
        </authorList>
    </citation>
    <scope>NUCLEOTIDE SEQUENCE</scope>
    <source>
        <strain evidence="18">P38-E01</strain>
    </source>
</reference>
<accession>A0A949JHU9</accession>
<evidence type="ECO:0000256" key="15">
    <source>
        <dbReference type="ARBA" id="ARBA00030800"/>
    </source>
</evidence>
<keyword evidence="11" id="KW-0408">Iron</keyword>
<dbReference type="EMBL" id="JAELVF020000001">
    <property type="protein sequence ID" value="MBU7599742.1"/>
    <property type="molecule type" value="Genomic_DNA"/>
</dbReference>
<keyword evidence="9" id="KW-0479">Metal-binding</keyword>
<dbReference type="InterPro" id="IPR005467">
    <property type="entry name" value="His_kinase_dom"/>
</dbReference>
<dbReference type="GO" id="GO:0046872">
    <property type="term" value="F:metal ion binding"/>
    <property type="evidence" value="ECO:0007669"/>
    <property type="project" value="UniProtKB-KW"/>
</dbReference>
<evidence type="ECO:0000256" key="9">
    <source>
        <dbReference type="ARBA" id="ARBA00022723"/>
    </source>
</evidence>
<comment type="subcellular location">
    <subcellularLocation>
        <location evidence="3">Cytoplasm</location>
    </subcellularLocation>
</comment>
<evidence type="ECO:0000256" key="7">
    <source>
        <dbReference type="ARBA" id="ARBA00022490"/>
    </source>
</evidence>
<evidence type="ECO:0000256" key="8">
    <source>
        <dbReference type="ARBA" id="ARBA00022679"/>
    </source>
</evidence>
<comment type="catalytic activity">
    <reaction evidence="1">
        <text>ATP + protein L-histidine = ADP + protein N-phospho-L-histidine.</text>
        <dbReference type="EC" id="2.7.13.3"/>
    </reaction>
</comment>
<feature type="region of interest" description="Disordered" evidence="16">
    <location>
        <begin position="129"/>
        <end position="161"/>
    </location>
</feature>
<dbReference type="PANTHER" id="PTHR24421">
    <property type="entry name" value="NITRATE/NITRITE SENSOR PROTEIN NARX-RELATED"/>
    <property type="match status" value="1"/>
</dbReference>
<evidence type="ECO:0000313" key="19">
    <source>
        <dbReference type="Proteomes" id="UP000694501"/>
    </source>
</evidence>
<dbReference type="AlphaFoldDB" id="A0A949JHU9"/>
<evidence type="ECO:0000256" key="5">
    <source>
        <dbReference type="ARBA" id="ARBA00017322"/>
    </source>
</evidence>
<dbReference type="EC" id="2.7.13.3" evidence="4"/>
<comment type="function">
    <text evidence="14">Member of the two-component regulatory system NreB/NreC involved in the control of dissimilatory nitrate/nitrite reduction in response to oxygen. NreB functions as a direct oxygen sensor histidine kinase which is autophosphorylated, in the absence of oxygen, probably at the conserved histidine residue, and transfers its phosphate group probably to a conserved aspartate residue of NreC. NreB/NreC activates the expression of the nitrate (narGHJI) and nitrite (nir) reductase operons, as well as the putative nitrate transporter gene narT.</text>
</comment>
<dbReference type="RefSeq" id="WP_211041488.1">
    <property type="nucleotide sequence ID" value="NZ_JAELVF020000001.1"/>
</dbReference>
<dbReference type="CDD" id="cd16917">
    <property type="entry name" value="HATPase_UhpB-NarQ-NarX-like"/>
    <property type="match status" value="1"/>
</dbReference>
<evidence type="ECO:0000256" key="11">
    <source>
        <dbReference type="ARBA" id="ARBA00023004"/>
    </source>
</evidence>
<dbReference type="Gene3D" id="3.30.565.10">
    <property type="entry name" value="Histidine kinase-like ATPase, C-terminal domain"/>
    <property type="match status" value="1"/>
</dbReference>
<dbReference type="InterPro" id="IPR003594">
    <property type="entry name" value="HATPase_dom"/>
</dbReference>
<dbReference type="PROSITE" id="PS50109">
    <property type="entry name" value="HIS_KIN"/>
    <property type="match status" value="1"/>
</dbReference>
<dbReference type="SMART" id="SM00065">
    <property type="entry name" value="GAF"/>
    <property type="match status" value="1"/>
</dbReference>
<proteinExistence type="predicted"/>
<keyword evidence="19" id="KW-1185">Reference proteome</keyword>
<dbReference type="Gene3D" id="1.20.5.1930">
    <property type="match status" value="1"/>
</dbReference>
<keyword evidence="13" id="KW-0411">Iron-sulfur</keyword>
<evidence type="ECO:0000256" key="10">
    <source>
        <dbReference type="ARBA" id="ARBA00022777"/>
    </source>
</evidence>